<dbReference type="InterPro" id="IPR039226">
    <property type="entry name" value="Ski3/TTC37"/>
</dbReference>
<dbReference type="Proteomes" id="UP001054857">
    <property type="component" value="Unassembled WGS sequence"/>
</dbReference>
<comment type="caution">
    <text evidence="3">The sequence shown here is derived from an EMBL/GenBank/DDBJ whole genome shotgun (WGS) entry which is preliminary data.</text>
</comment>
<sequence length="224" mass="22920">PKAPATGAAATMERGRRRQITKLLLSALSHGARGVSGWLAACELLLQEGTVEAALDAAKEGLKYVAHRDLVGKERLSGAGLLLRLLAGQALLRLGKLEEAQLLLEGLAHGVSEGHVASGELAGLPPVNVSQQAKRYLAHAAAARGDYPGSRHRYDELVGGQLMGRSAAPIEAWAHGELGMLLLRQGPATAEGARFHLQAALAAVQPALAAAAAAAATPAAAAVA</sequence>
<evidence type="ECO:0000256" key="2">
    <source>
        <dbReference type="ARBA" id="ARBA00022803"/>
    </source>
</evidence>
<dbReference type="PANTHER" id="PTHR15704">
    <property type="entry name" value="SUPERKILLER 3 PROTEIN-RELATED"/>
    <property type="match status" value="1"/>
</dbReference>
<dbReference type="GO" id="GO:0055087">
    <property type="term" value="C:Ski complex"/>
    <property type="evidence" value="ECO:0007669"/>
    <property type="project" value="InterPro"/>
</dbReference>
<dbReference type="EMBL" id="BMAR01000002">
    <property type="protein sequence ID" value="GFR41638.1"/>
    <property type="molecule type" value="Genomic_DNA"/>
</dbReference>
<feature type="non-terminal residue" evidence="3">
    <location>
        <position position="1"/>
    </location>
</feature>
<proteinExistence type="predicted"/>
<gene>
    <name evidence="3" type="ORF">Agub_g2368</name>
</gene>
<keyword evidence="4" id="KW-1185">Reference proteome</keyword>
<evidence type="ECO:0000313" key="4">
    <source>
        <dbReference type="Proteomes" id="UP001054857"/>
    </source>
</evidence>
<evidence type="ECO:0000256" key="1">
    <source>
        <dbReference type="ARBA" id="ARBA00022737"/>
    </source>
</evidence>
<keyword evidence="2" id="KW-0802">TPR repeat</keyword>
<reference evidence="3 4" key="1">
    <citation type="journal article" date="2021" name="Sci. Rep.">
        <title>Genome sequencing of the multicellular alga Astrephomene provides insights into convergent evolution of germ-soma differentiation.</title>
        <authorList>
            <person name="Yamashita S."/>
            <person name="Yamamoto K."/>
            <person name="Matsuzaki R."/>
            <person name="Suzuki S."/>
            <person name="Yamaguchi H."/>
            <person name="Hirooka S."/>
            <person name="Minakuchi Y."/>
            <person name="Miyagishima S."/>
            <person name="Kawachi M."/>
            <person name="Toyoda A."/>
            <person name="Nozaki H."/>
        </authorList>
    </citation>
    <scope>NUCLEOTIDE SEQUENCE [LARGE SCALE GENOMIC DNA]</scope>
    <source>
        <strain evidence="3 4">NIES-4017</strain>
    </source>
</reference>
<keyword evidence="1" id="KW-0677">Repeat</keyword>
<name>A0AAD3DHG8_9CHLO</name>
<protein>
    <submittedName>
        <fullName evidence="3">Uncharacterized protein</fullName>
    </submittedName>
</protein>
<organism evidence="3 4">
    <name type="scientific">Astrephomene gubernaculifera</name>
    <dbReference type="NCBI Taxonomy" id="47775"/>
    <lineage>
        <taxon>Eukaryota</taxon>
        <taxon>Viridiplantae</taxon>
        <taxon>Chlorophyta</taxon>
        <taxon>core chlorophytes</taxon>
        <taxon>Chlorophyceae</taxon>
        <taxon>CS clade</taxon>
        <taxon>Chlamydomonadales</taxon>
        <taxon>Astrephomenaceae</taxon>
        <taxon>Astrephomene</taxon>
    </lineage>
</organism>
<feature type="non-terminal residue" evidence="3">
    <location>
        <position position="224"/>
    </location>
</feature>
<evidence type="ECO:0000313" key="3">
    <source>
        <dbReference type="EMBL" id="GFR41638.1"/>
    </source>
</evidence>
<dbReference type="PANTHER" id="PTHR15704:SF7">
    <property type="entry name" value="SUPERKILLER COMPLEX PROTEIN 3"/>
    <property type="match status" value="1"/>
</dbReference>
<accession>A0AAD3DHG8</accession>
<dbReference type="GO" id="GO:0006401">
    <property type="term" value="P:RNA catabolic process"/>
    <property type="evidence" value="ECO:0007669"/>
    <property type="project" value="InterPro"/>
</dbReference>
<dbReference type="AlphaFoldDB" id="A0AAD3DHG8"/>